<dbReference type="RefSeq" id="WP_382341316.1">
    <property type="nucleotide sequence ID" value="NZ_JBHSAB010000004.1"/>
</dbReference>
<dbReference type="Gene3D" id="3.40.50.720">
    <property type="entry name" value="NAD(P)-binding Rossmann-like Domain"/>
    <property type="match status" value="1"/>
</dbReference>
<dbReference type="InterPro" id="IPR022663">
    <property type="entry name" value="DapB_C"/>
</dbReference>
<dbReference type="CDD" id="cd02274">
    <property type="entry name" value="DHDPR_N"/>
    <property type="match status" value="1"/>
</dbReference>
<comment type="catalytic activity">
    <reaction evidence="11 13">
        <text>(S)-2,3,4,5-tetrahydrodipicolinate + NADP(+) + H2O = (2S,4S)-4-hydroxy-2,3,4,5-tetrahydrodipicolinate + NADPH + H(+)</text>
        <dbReference type="Rhea" id="RHEA:35331"/>
        <dbReference type="ChEBI" id="CHEBI:15377"/>
        <dbReference type="ChEBI" id="CHEBI:15378"/>
        <dbReference type="ChEBI" id="CHEBI:16845"/>
        <dbReference type="ChEBI" id="CHEBI:57783"/>
        <dbReference type="ChEBI" id="CHEBI:58349"/>
        <dbReference type="ChEBI" id="CHEBI:67139"/>
        <dbReference type="EC" id="1.17.1.8"/>
    </reaction>
</comment>
<comment type="caution">
    <text evidence="16">The sequence shown here is derived from an EMBL/GenBank/DDBJ whole genome shotgun (WGS) entry which is preliminary data.</text>
</comment>
<proteinExistence type="inferred from homology"/>
<comment type="function">
    <text evidence="13">Catalyzes the conversion of 4-hydroxy-tetrahydrodipicolinate (HTPA) to tetrahydrodipicolinate.</text>
</comment>
<comment type="catalytic activity">
    <reaction evidence="12 13">
        <text>(S)-2,3,4,5-tetrahydrodipicolinate + NAD(+) + H2O = (2S,4S)-4-hydroxy-2,3,4,5-tetrahydrodipicolinate + NADH + H(+)</text>
        <dbReference type="Rhea" id="RHEA:35323"/>
        <dbReference type="ChEBI" id="CHEBI:15377"/>
        <dbReference type="ChEBI" id="CHEBI:15378"/>
        <dbReference type="ChEBI" id="CHEBI:16845"/>
        <dbReference type="ChEBI" id="CHEBI:57540"/>
        <dbReference type="ChEBI" id="CHEBI:57945"/>
        <dbReference type="ChEBI" id="CHEBI:67139"/>
        <dbReference type="EC" id="1.17.1.8"/>
    </reaction>
</comment>
<keyword evidence="3 13" id="KW-0028">Amino-acid biosynthesis</keyword>
<evidence type="ECO:0000256" key="1">
    <source>
        <dbReference type="ARBA" id="ARBA00006642"/>
    </source>
</evidence>
<comment type="subcellular location">
    <subcellularLocation>
        <location evidence="13">Cytoplasm</location>
    </subcellularLocation>
</comment>
<dbReference type="EC" id="1.17.1.8" evidence="10 13"/>
<dbReference type="InterPro" id="IPR000846">
    <property type="entry name" value="DapB_N"/>
</dbReference>
<gene>
    <name evidence="13 16" type="primary">dapB</name>
    <name evidence="16" type="ORF">ACFORL_03970</name>
</gene>
<evidence type="ECO:0000259" key="15">
    <source>
        <dbReference type="Pfam" id="PF05173"/>
    </source>
</evidence>
<keyword evidence="6 13" id="KW-0560">Oxidoreductase</keyword>
<evidence type="ECO:0000256" key="4">
    <source>
        <dbReference type="ARBA" id="ARBA00022857"/>
    </source>
</evidence>
<dbReference type="InterPro" id="IPR023940">
    <property type="entry name" value="DHDPR_bac"/>
</dbReference>
<keyword evidence="4 13" id="KW-0521">NADP</keyword>
<feature type="binding site" evidence="13">
    <location>
        <begin position="144"/>
        <end position="145"/>
    </location>
    <ligand>
        <name>(S)-2,3,4,5-tetrahydrodipicolinate</name>
        <dbReference type="ChEBI" id="CHEBI:16845"/>
    </ligand>
</feature>
<evidence type="ECO:0000256" key="12">
    <source>
        <dbReference type="ARBA" id="ARBA00049396"/>
    </source>
</evidence>
<dbReference type="Gene3D" id="3.30.360.10">
    <property type="entry name" value="Dihydrodipicolinate Reductase, domain 2"/>
    <property type="match status" value="1"/>
</dbReference>
<evidence type="ECO:0000256" key="8">
    <source>
        <dbReference type="ARBA" id="ARBA00023154"/>
    </source>
</evidence>
<keyword evidence="7 13" id="KW-0520">NAD</keyword>
<feature type="domain" description="Dihydrodipicolinate reductase N-terminal" evidence="14">
    <location>
        <begin position="4"/>
        <end position="107"/>
    </location>
</feature>
<dbReference type="Pfam" id="PF05173">
    <property type="entry name" value="DapB_C"/>
    <property type="match status" value="1"/>
</dbReference>
<dbReference type="EMBL" id="JBHSAB010000004">
    <property type="protein sequence ID" value="MFC3908231.1"/>
    <property type="molecule type" value="Genomic_DNA"/>
</dbReference>
<dbReference type="HAMAP" id="MF_00102">
    <property type="entry name" value="DapB"/>
    <property type="match status" value="1"/>
</dbReference>
<sequence length="243" mass="25804">MQTAVIVNGALGKMGALACETLEKHPDFTLVGKLTRGDDLALAIKDTRATVVVDLTRADAAYTNALTIINSSAHPVIGTSGLTTEQVAHLQEISASKKLGGIIAPNFSIGAVLMMKFAAQAARYLPEAEIIEIHHQQKYDAPSGTAAKTAEMMAAARAEQPKHLSSHEAIAGVRGGKHHNVAIHSLRLPGVLARQQVIFGNQGETLTISHDSIDRASFMPGVVLCCLKVLQLDKLLYGMEAIL</sequence>
<keyword evidence="5 13" id="KW-0220">Diaminopimelate biosynthesis</keyword>
<evidence type="ECO:0000256" key="6">
    <source>
        <dbReference type="ARBA" id="ARBA00023002"/>
    </source>
</evidence>
<dbReference type="Pfam" id="PF01113">
    <property type="entry name" value="DapB_N"/>
    <property type="match status" value="1"/>
</dbReference>
<dbReference type="PIRSF" id="PIRSF000161">
    <property type="entry name" value="DHPR"/>
    <property type="match status" value="1"/>
</dbReference>
<feature type="active site" description="Proton donor" evidence="13">
    <location>
        <position position="138"/>
    </location>
</feature>
<comment type="caution">
    <text evidence="13">Lacks conserved residue(s) required for the propagation of feature annotation.</text>
</comment>
<feature type="binding site" evidence="13">
    <location>
        <begin position="78"/>
        <end position="80"/>
    </location>
    <ligand>
        <name>NAD(+)</name>
        <dbReference type="ChEBI" id="CHEBI:57540"/>
    </ligand>
</feature>
<dbReference type="Proteomes" id="UP001595758">
    <property type="component" value="Unassembled WGS sequence"/>
</dbReference>
<feature type="active site" description="Proton donor/acceptor" evidence="13">
    <location>
        <position position="134"/>
    </location>
</feature>
<protein>
    <recommendedName>
        <fullName evidence="10 13">4-hydroxy-tetrahydrodipicolinate reductase</fullName>
        <shortName evidence="13">HTPA reductase</shortName>
        <ecNumber evidence="10 13">1.17.1.8</ecNumber>
    </recommendedName>
</protein>
<reference evidence="17" key="1">
    <citation type="journal article" date="2019" name="Int. J. Syst. Evol. Microbiol.">
        <title>The Global Catalogue of Microorganisms (GCM) 10K type strain sequencing project: providing services to taxonomists for standard genome sequencing and annotation.</title>
        <authorList>
            <consortium name="The Broad Institute Genomics Platform"/>
            <consortium name="The Broad Institute Genome Sequencing Center for Infectious Disease"/>
            <person name="Wu L."/>
            <person name="Ma J."/>
        </authorList>
    </citation>
    <scope>NUCLEOTIDE SEQUENCE [LARGE SCALE GENOMIC DNA]</scope>
    <source>
        <strain evidence="17">CCUG 59858</strain>
    </source>
</reference>
<feature type="domain" description="Dihydrodipicolinate reductase C-terminal" evidence="15">
    <location>
        <begin position="110"/>
        <end position="243"/>
    </location>
</feature>
<evidence type="ECO:0000256" key="5">
    <source>
        <dbReference type="ARBA" id="ARBA00022915"/>
    </source>
</evidence>
<feature type="binding site" evidence="13">
    <location>
        <begin position="9"/>
        <end position="14"/>
    </location>
    <ligand>
        <name>NAD(+)</name>
        <dbReference type="ChEBI" id="CHEBI:57540"/>
    </ligand>
</feature>
<evidence type="ECO:0000313" key="17">
    <source>
        <dbReference type="Proteomes" id="UP001595758"/>
    </source>
</evidence>
<keyword evidence="8 13" id="KW-0457">Lysine biosynthesis</keyword>
<evidence type="ECO:0000256" key="9">
    <source>
        <dbReference type="ARBA" id="ARBA00037922"/>
    </source>
</evidence>
<evidence type="ECO:0000256" key="11">
    <source>
        <dbReference type="ARBA" id="ARBA00049080"/>
    </source>
</evidence>
<dbReference type="InterPro" id="IPR036291">
    <property type="entry name" value="NAD(P)-bd_dom_sf"/>
</dbReference>
<dbReference type="PANTHER" id="PTHR20836">
    <property type="entry name" value="DIHYDRODIPICOLINATE REDUCTASE"/>
    <property type="match status" value="1"/>
</dbReference>
<comment type="pathway">
    <text evidence="9 13">Amino-acid biosynthesis; L-lysine biosynthesis via DAP pathway; (S)-tetrahydrodipicolinate from L-aspartate: step 4/4.</text>
</comment>
<comment type="caution">
    <text evidence="13">Was originally thought to be a dihydrodipicolinate reductase (DHDPR), catalyzing the conversion of dihydrodipicolinate to tetrahydrodipicolinate. However, it was shown in E.coli that the substrate of the enzymatic reaction is not dihydrodipicolinate (DHDP) but in fact (2S,4S)-4-hydroxy-2,3,4,5-tetrahydrodipicolinic acid (HTPA), the product released by the DapA-catalyzed reaction.</text>
</comment>
<organism evidence="16 17">
    <name type="scientific">Legionella dresdenensis</name>
    <dbReference type="NCBI Taxonomy" id="450200"/>
    <lineage>
        <taxon>Bacteria</taxon>
        <taxon>Pseudomonadati</taxon>
        <taxon>Pseudomonadota</taxon>
        <taxon>Gammaproteobacteria</taxon>
        <taxon>Legionellales</taxon>
        <taxon>Legionellaceae</taxon>
        <taxon>Legionella</taxon>
    </lineage>
</organism>
<dbReference type="PROSITE" id="PS01298">
    <property type="entry name" value="DAPB"/>
    <property type="match status" value="1"/>
</dbReference>
<name>A0ABV8CDF3_9GAMM</name>
<evidence type="ECO:0000256" key="13">
    <source>
        <dbReference type="HAMAP-Rule" id="MF_00102"/>
    </source>
</evidence>
<evidence type="ECO:0000313" key="16">
    <source>
        <dbReference type="EMBL" id="MFC3908231.1"/>
    </source>
</evidence>
<dbReference type="GO" id="GO:0008839">
    <property type="term" value="F:4-hydroxy-tetrahydrodipicolinate reductase"/>
    <property type="evidence" value="ECO:0007669"/>
    <property type="project" value="UniProtKB-EC"/>
</dbReference>
<evidence type="ECO:0000256" key="2">
    <source>
        <dbReference type="ARBA" id="ARBA00022490"/>
    </source>
</evidence>
<accession>A0ABV8CDF3</accession>
<feature type="binding site" evidence="13">
    <location>
        <position position="135"/>
    </location>
    <ligand>
        <name>(S)-2,3,4,5-tetrahydrodipicolinate</name>
        <dbReference type="ChEBI" id="CHEBI:16845"/>
    </ligand>
</feature>
<feature type="binding site" evidence="13">
    <location>
        <begin position="104"/>
        <end position="107"/>
    </location>
    <ligand>
        <name>NAD(+)</name>
        <dbReference type="ChEBI" id="CHEBI:57540"/>
    </ligand>
</feature>
<evidence type="ECO:0000256" key="7">
    <source>
        <dbReference type="ARBA" id="ARBA00023027"/>
    </source>
</evidence>
<evidence type="ECO:0000256" key="10">
    <source>
        <dbReference type="ARBA" id="ARBA00038983"/>
    </source>
</evidence>
<dbReference type="PANTHER" id="PTHR20836:SF0">
    <property type="entry name" value="4-HYDROXY-TETRAHYDRODIPICOLINATE REDUCTASE 1, CHLOROPLASTIC-RELATED"/>
    <property type="match status" value="1"/>
</dbReference>
<dbReference type="SUPFAM" id="SSF55347">
    <property type="entry name" value="Glyceraldehyde-3-phosphate dehydrogenase-like, C-terminal domain"/>
    <property type="match status" value="1"/>
</dbReference>
<comment type="similarity">
    <text evidence="1 13">Belongs to the DapB family.</text>
</comment>
<keyword evidence="2 13" id="KW-0963">Cytoplasm</keyword>
<dbReference type="SUPFAM" id="SSF51735">
    <property type="entry name" value="NAD(P)-binding Rossmann-fold domains"/>
    <property type="match status" value="1"/>
</dbReference>
<evidence type="ECO:0000259" key="14">
    <source>
        <dbReference type="Pfam" id="PF01113"/>
    </source>
</evidence>
<evidence type="ECO:0000256" key="3">
    <source>
        <dbReference type="ARBA" id="ARBA00022605"/>
    </source>
</evidence>
<dbReference type="NCBIfam" id="TIGR00036">
    <property type="entry name" value="dapB"/>
    <property type="match status" value="1"/>
</dbReference>
<keyword evidence="17" id="KW-1185">Reference proteome</keyword>
<dbReference type="InterPro" id="IPR022664">
    <property type="entry name" value="DapB_N_CS"/>
</dbReference>
<comment type="subunit">
    <text evidence="13">Homotetramer.</text>
</comment>